<comment type="caution">
    <text evidence="1">The sequence shown here is derived from an EMBL/GenBank/DDBJ whole genome shotgun (WGS) entry which is preliminary data.</text>
</comment>
<dbReference type="AlphaFoldDB" id="A0AAW5MZT2"/>
<evidence type="ECO:0000313" key="1">
    <source>
        <dbReference type="EMBL" id="MCR8872462.1"/>
    </source>
</evidence>
<dbReference type="EMBL" id="JANRHJ010000001">
    <property type="protein sequence ID" value="MCR8872462.1"/>
    <property type="molecule type" value="Genomic_DNA"/>
</dbReference>
<name>A0AAW5MZT2_9BACT</name>
<keyword evidence="2" id="KW-1185">Reference proteome</keyword>
<reference evidence="1 2" key="1">
    <citation type="submission" date="2022-08" db="EMBL/GenBank/DDBJ databases">
        <authorList>
            <person name="Zeman M."/>
            <person name="Kubasova T."/>
        </authorList>
    </citation>
    <scope>NUCLEOTIDE SEQUENCE [LARGE SCALE GENOMIC DNA]</scope>
    <source>
        <strain evidence="1 2">ET62</strain>
    </source>
</reference>
<sequence length="220" mass="26501">MGYDKSFFEKVFSTKRMERYFNLYPNDEARAILHYQCNLELAEAFYTSLSVFEVTLRNALSRELQTMTWRDDWYVVFANTLGLSRLNRYVTQASKQITGRHESITSSRVIAELTLGFWVSLLNSEYERLLWKDLRRAFPFMPKKDRQRKNVSAPLNTFRTFRNRVFHNESICWNLNRVEEIHKEMIVVMGWMNKDVPEWLRLTDRFETVSNNIRDRLGWK</sequence>
<evidence type="ECO:0000313" key="2">
    <source>
        <dbReference type="Proteomes" id="UP001204579"/>
    </source>
</evidence>
<organism evidence="1 2">
    <name type="scientific">Phocaeicola barnesiae</name>
    <dbReference type="NCBI Taxonomy" id="376804"/>
    <lineage>
        <taxon>Bacteria</taxon>
        <taxon>Pseudomonadati</taxon>
        <taxon>Bacteroidota</taxon>
        <taxon>Bacteroidia</taxon>
        <taxon>Bacteroidales</taxon>
        <taxon>Bacteroidaceae</taxon>
        <taxon>Phocaeicola</taxon>
    </lineage>
</organism>
<dbReference type="Proteomes" id="UP001204579">
    <property type="component" value="Unassembled WGS sequence"/>
</dbReference>
<evidence type="ECO:0008006" key="3">
    <source>
        <dbReference type="Google" id="ProtNLM"/>
    </source>
</evidence>
<proteinExistence type="predicted"/>
<protein>
    <recommendedName>
        <fullName evidence="3">Abi-like protein</fullName>
    </recommendedName>
</protein>
<accession>A0AAW5MZT2</accession>
<gene>
    <name evidence="1" type="ORF">NW209_00235</name>
</gene>
<dbReference type="RefSeq" id="WP_258335096.1">
    <property type="nucleotide sequence ID" value="NZ_CAUBSI010000001.1"/>
</dbReference>